<evidence type="ECO:0000313" key="3">
    <source>
        <dbReference type="EMBL" id="CCA39551.1"/>
    </source>
</evidence>
<dbReference type="Proteomes" id="UP000006853">
    <property type="component" value="Chromosome 3"/>
</dbReference>
<feature type="signal peptide" evidence="2">
    <location>
        <begin position="1"/>
        <end position="20"/>
    </location>
</feature>
<accession>F2QVX3</accession>
<keyword evidence="2" id="KW-0732">Signal</keyword>
<feature type="compositionally biased region" description="Low complexity" evidence="1">
    <location>
        <begin position="50"/>
        <end position="61"/>
    </location>
</feature>
<feature type="region of interest" description="Disordered" evidence="1">
    <location>
        <begin position="45"/>
        <end position="69"/>
    </location>
</feature>
<dbReference type="HOGENOM" id="CLU_098355_0_0_1"/>
<reference key="2">
    <citation type="submission" date="2011-04" db="EMBL/GenBank/DDBJ databases">
        <title>High-quality genome sequence of Pichia pastoris CBS 7435.</title>
        <authorList>
            <person name="Kueberl A."/>
            <person name="Schneider J."/>
            <person name="Thallinger G.G."/>
            <person name="Anderl I."/>
            <person name="Wibberg D."/>
            <person name="Hajek T."/>
            <person name="Jaenicke S."/>
            <person name="Brinkrolf K."/>
            <person name="Goesmann A."/>
            <person name="Szczepanowski R."/>
            <person name="Puehler A."/>
            <person name="Schwab H."/>
            <person name="Glieder A."/>
            <person name="Pichler H."/>
        </authorList>
    </citation>
    <scope>NUCLEOTIDE SEQUENCE</scope>
    <source>
        <strain>CBS 7435</strain>
    </source>
</reference>
<gene>
    <name evidence="3" type="ordered locus">PP7435_Chr3-0593</name>
</gene>
<organism evidence="3 4">
    <name type="scientific">Komagataella phaffii (strain ATCC 76273 / CBS 7435 / CECT 11047 / NRRL Y-11430 / Wegner 21-1)</name>
    <name type="common">Yeast</name>
    <name type="synonym">Pichia pastoris</name>
    <dbReference type="NCBI Taxonomy" id="981350"/>
    <lineage>
        <taxon>Eukaryota</taxon>
        <taxon>Fungi</taxon>
        <taxon>Dikarya</taxon>
        <taxon>Ascomycota</taxon>
        <taxon>Saccharomycotina</taxon>
        <taxon>Pichiomycetes</taxon>
        <taxon>Pichiales</taxon>
        <taxon>Pichiaceae</taxon>
        <taxon>Komagataella</taxon>
    </lineage>
</organism>
<reference evidence="3 4" key="3">
    <citation type="journal article" date="2016" name="FEMS Yeast Res.">
        <title>Curation of the genome annotation of Pichia pastoris (Komagataella phaffii) CBS7435 from gene level to protein function.</title>
        <authorList>
            <person name="Valli M."/>
            <person name="Tatto N.E."/>
            <person name="Peymann A."/>
            <person name="Gruber C."/>
            <person name="Landes N."/>
            <person name="Ekker H."/>
            <person name="Thallinger G.G."/>
            <person name="Mattanovich D."/>
            <person name="Gasser B."/>
            <person name="Graf A.B."/>
        </authorList>
    </citation>
    <scope>GENOME REANNOTATION</scope>
    <source>
        <strain evidence="3 4">ATCC 76273 / CBS 7435 / CECT 11047 / NRRL Y-11430 / Wegner 21-1</strain>
    </source>
</reference>
<dbReference type="EMBL" id="FR839630">
    <property type="protein sequence ID" value="CCA39551.1"/>
    <property type="molecule type" value="Genomic_DNA"/>
</dbReference>
<protein>
    <submittedName>
        <fullName evidence="3">Uncharacterized protein</fullName>
    </submittedName>
</protein>
<evidence type="ECO:0000256" key="2">
    <source>
        <dbReference type="SAM" id="SignalP"/>
    </source>
</evidence>
<dbReference type="AlphaFoldDB" id="F2QVX3"/>
<feature type="chain" id="PRO_5030168997" evidence="2">
    <location>
        <begin position="21"/>
        <end position="132"/>
    </location>
</feature>
<evidence type="ECO:0000313" key="4">
    <source>
        <dbReference type="Proteomes" id="UP000006853"/>
    </source>
</evidence>
<reference evidence="3 4" key="1">
    <citation type="journal article" date="2011" name="J. Biotechnol.">
        <title>High-quality genome sequence of Pichia pastoris CBS7435.</title>
        <authorList>
            <person name="Kuberl A."/>
            <person name="Schneider J."/>
            <person name="Thallinger G.G."/>
            <person name="Anderl I."/>
            <person name="Wibberg D."/>
            <person name="Hajek T."/>
            <person name="Jaenicke S."/>
            <person name="Brinkrolf K."/>
            <person name="Goesmann A."/>
            <person name="Szczepanowski R."/>
            <person name="Puhler A."/>
            <person name="Schwab H."/>
            <person name="Glieder A."/>
            <person name="Pichler H."/>
        </authorList>
    </citation>
    <scope>NUCLEOTIDE SEQUENCE [LARGE SCALE GENOMIC DNA]</scope>
    <source>
        <strain evidence="4">ATCC 76273 / CBS 7435 / CECT 11047 / NRRL Y-11430 / Wegner 21-1</strain>
    </source>
</reference>
<sequence length="132" mass="13831">MKFSTAFAGFVALNAVSIVAQDEATDAHVVTTTVTTASTETHRWGRFDKTSPSTTSTSSGTHRWGRFNKTPDPTTTTIFSYDGVVHREVVINGSNSSNHSNTTTSSYEGLAASVGAQFGLVGAAGLGLLMVL</sequence>
<evidence type="ECO:0000256" key="1">
    <source>
        <dbReference type="SAM" id="MobiDB-lite"/>
    </source>
</evidence>
<keyword evidence="4" id="KW-1185">Reference proteome</keyword>
<name>F2QVX3_KOMPC</name>
<proteinExistence type="predicted"/>